<gene>
    <name evidence="1" type="ORF">CY34DRAFT_101339</name>
</gene>
<name>A0A0C9Z569_9AGAM</name>
<reference evidence="1 2" key="1">
    <citation type="submission" date="2014-04" db="EMBL/GenBank/DDBJ databases">
        <authorList>
            <consortium name="DOE Joint Genome Institute"/>
            <person name="Kuo A."/>
            <person name="Ruytinx J."/>
            <person name="Rineau F."/>
            <person name="Colpaert J."/>
            <person name="Kohler A."/>
            <person name="Nagy L.G."/>
            <person name="Floudas D."/>
            <person name="Copeland A."/>
            <person name="Barry K.W."/>
            <person name="Cichocki N."/>
            <person name="Veneault-Fourrey C."/>
            <person name="LaButti K."/>
            <person name="Lindquist E.A."/>
            <person name="Lipzen A."/>
            <person name="Lundell T."/>
            <person name="Morin E."/>
            <person name="Murat C."/>
            <person name="Sun H."/>
            <person name="Tunlid A."/>
            <person name="Henrissat B."/>
            <person name="Grigoriev I.V."/>
            <person name="Hibbett D.S."/>
            <person name="Martin F."/>
            <person name="Nordberg H.P."/>
            <person name="Cantor M.N."/>
            <person name="Hua S.X."/>
        </authorList>
    </citation>
    <scope>NUCLEOTIDE SEQUENCE [LARGE SCALE GENOMIC DNA]</scope>
    <source>
        <strain evidence="1 2">UH-Slu-Lm8-n1</strain>
    </source>
</reference>
<evidence type="ECO:0000313" key="1">
    <source>
        <dbReference type="EMBL" id="KIK32520.1"/>
    </source>
</evidence>
<dbReference type="EMBL" id="KN836208">
    <property type="protein sequence ID" value="KIK32520.1"/>
    <property type="molecule type" value="Genomic_DNA"/>
</dbReference>
<accession>A0A0C9Z569</accession>
<keyword evidence="2" id="KW-1185">Reference proteome</keyword>
<organism evidence="1 2">
    <name type="scientific">Suillus luteus UH-Slu-Lm8-n1</name>
    <dbReference type="NCBI Taxonomy" id="930992"/>
    <lineage>
        <taxon>Eukaryota</taxon>
        <taxon>Fungi</taxon>
        <taxon>Dikarya</taxon>
        <taxon>Basidiomycota</taxon>
        <taxon>Agaricomycotina</taxon>
        <taxon>Agaricomycetes</taxon>
        <taxon>Agaricomycetidae</taxon>
        <taxon>Boletales</taxon>
        <taxon>Suillineae</taxon>
        <taxon>Suillaceae</taxon>
        <taxon>Suillus</taxon>
    </lineage>
</organism>
<dbReference type="Proteomes" id="UP000054485">
    <property type="component" value="Unassembled WGS sequence"/>
</dbReference>
<dbReference type="InParanoid" id="A0A0C9Z569"/>
<feature type="non-terminal residue" evidence="1">
    <location>
        <position position="1"/>
    </location>
</feature>
<dbReference type="InterPro" id="IPR027417">
    <property type="entry name" value="P-loop_NTPase"/>
</dbReference>
<dbReference type="Gene3D" id="3.40.50.300">
    <property type="entry name" value="P-loop containing nucleotide triphosphate hydrolases"/>
    <property type="match status" value="1"/>
</dbReference>
<sequence length="63" mass="7390">NWWSFKQQDTVLSMLKQETDIIVMLKTRGDKSMLAVISVIMDIKRAVVVVLPLKLLMTDWKRK</sequence>
<dbReference type="AlphaFoldDB" id="A0A0C9Z569"/>
<evidence type="ECO:0000313" key="2">
    <source>
        <dbReference type="Proteomes" id="UP000054485"/>
    </source>
</evidence>
<reference evidence="2" key="2">
    <citation type="submission" date="2015-01" db="EMBL/GenBank/DDBJ databases">
        <title>Evolutionary Origins and Diversification of the Mycorrhizal Mutualists.</title>
        <authorList>
            <consortium name="DOE Joint Genome Institute"/>
            <consortium name="Mycorrhizal Genomics Consortium"/>
            <person name="Kohler A."/>
            <person name="Kuo A."/>
            <person name="Nagy L.G."/>
            <person name="Floudas D."/>
            <person name="Copeland A."/>
            <person name="Barry K.W."/>
            <person name="Cichocki N."/>
            <person name="Veneault-Fourrey C."/>
            <person name="LaButti K."/>
            <person name="Lindquist E.A."/>
            <person name="Lipzen A."/>
            <person name="Lundell T."/>
            <person name="Morin E."/>
            <person name="Murat C."/>
            <person name="Riley R."/>
            <person name="Ohm R."/>
            <person name="Sun H."/>
            <person name="Tunlid A."/>
            <person name="Henrissat B."/>
            <person name="Grigoriev I.V."/>
            <person name="Hibbett D.S."/>
            <person name="Martin F."/>
        </authorList>
    </citation>
    <scope>NUCLEOTIDE SEQUENCE [LARGE SCALE GENOMIC DNA]</scope>
    <source>
        <strain evidence="2">UH-Slu-Lm8-n1</strain>
    </source>
</reference>
<dbReference type="HOGENOM" id="CLU_2892271_0_0_1"/>
<proteinExistence type="predicted"/>
<protein>
    <submittedName>
        <fullName evidence="1">Uncharacterized protein</fullName>
    </submittedName>
</protein>